<dbReference type="InterPro" id="IPR026906">
    <property type="entry name" value="LRR_5"/>
</dbReference>
<accession>A0AAD2CSC5</accession>
<evidence type="ECO:0000313" key="2">
    <source>
        <dbReference type="Proteomes" id="UP001295423"/>
    </source>
</evidence>
<dbReference type="InterPro" id="IPR032675">
    <property type="entry name" value="LRR_dom_sf"/>
</dbReference>
<dbReference type="Gene3D" id="3.80.10.10">
    <property type="entry name" value="Ribonuclease Inhibitor"/>
    <property type="match status" value="2"/>
</dbReference>
<protein>
    <recommendedName>
        <fullName evidence="3">Leucine-rich repeat domain-containing protein</fullName>
    </recommendedName>
</protein>
<dbReference type="Pfam" id="PF13306">
    <property type="entry name" value="LRR_5"/>
    <property type="match status" value="1"/>
</dbReference>
<dbReference type="Proteomes" id="UP001295423">
    <property type="component" value="Unassembled WGS sequence"/>
</dbReference>
<dbReference type="InterPro" id="IPR053139">
    <property type="entry name" value="Surface_bspA-like"/>
</dbReference>
<dbReference type="PANTHER" id="PTHR45661:SF3">
    <property type="entry name" value="IG-LIKE DOMAIN-CONTAINING PROTEIN"/>
    <property type="match status" value="1"/>
</dbReference>
<gene>
    <name evidence="1" type="ORF">CYCCA115_LOCUS6631</name>
</gene>
<proteinExistence type="predicted"/>
<name>A0AAD2CSC5_9STRA</name>
<dbReference type="AlphaFoldDB" id="A0AAD2CSC5"/>
<dbReference type="SUPFAM" id="SSF52058">
    <property type="entry name" value="L domain-like"/>
    <property type="match status" value="1"/>
</dbReference>
<evidence type="ECO:0000313" key="1">
    <source>
        <dbReference type="EMBL" id="CAJ1939534.1"/>
    </source>
</evidence>
<comment type="caution">
    <text evidence="1">The sequence shown here is derived from an EMBL/GenBank/DDBJ whole genome shotgun (WGS) entry which is preliminary data.</text>
</comment>
<organism evidence="1 2">
    <name type="scientific">Cylindrotheca closterium</name>
    <dbReference type="NCBI Taxonomy" id="2856"/>
    <lineage>
        <taxon>Eukaryota</taxon>
        <taxon>Sar</taxon>
        <taxon>Stramenopiles</taxon>
        <taxon>Ochrophyta</taxon>
        <taxon>Bacillariophyta</taxon>
        <taxon>Bacillariophyceae</taxon>
        <taxon>Bacillariophycidae</taxon>
        <taxon>Bacillariales</taxon>
        <taxon>Bacillariaceae</taxon>
        <taxon>Cylindrotheca</taxon>
    </lineage>
</organism>
<reference evidence="1" key="1">
    <citation type="submission" date="2023-08" db="EMBL/GenBank/DDBJ databases">
        <authorList>
            <person name="Audoor S."/>
            <person name="Bilcke G."/>
        </authorList>
    </citation>
    <scope>NUCLEOTIDE SEQUENCE</scope>
</reference>
<dbReference type="EMBL" id="CAKOGP040000802">
    <property type="protein sequence ID" value="CAJ1939534.1"/>
    <property type="molecule type" value="Genomic_DNA"/>
</dbReference>
<dbReference type="PANTHER" id="PTHR45661">
    <property type="entry name" value="SURFACE ANTIGEN"/>
    <property type="match status" value="1"/>
</dbReference>
<evidence type="ECO:0008006" key="3">
    <source>
        <dbReference type="Google" id="ProtNLM"/>
    </source>
</evidence>
<sequence>MPPKSNIDDEEEESVEHFEFVYDSEDQEITEEIRQSVTKLIVRGPNVKTIKEGGFKECENLKEVDFTEATALETIGEWAFFKCPICENLKKVDFTEATALETIGELAFWKCPSLLAFKCPSNVTSIGESAFQDCSKLKEVNFTQATSLQTIGLHAFLNCGRLLTFKCPSNVKTIGVDAFAICENLKEVDFTEANALETIQEQAFRKCPSLLAFKYPCNVTAIGYAAFSECEKLEEVDFTKATALERIGYRAFYKCPSLLAFNCPSNVKTVGQYAFQQCENLKKVDFTKATALETIEYGAFTDTGPEMVYVAPNVTVVGKNILQNCPKLQSLKIPSVNPAIHIRLYTALYEDQRKNVFTLDDIVSVYACNPIKNSELLENVGDEKSILDQLRAKYIGSIVDGSRRLLSIPDRNWWLQFLVNNVGDGTDDPDMRTLLDHLKTVDIKRVRQLAETKDQSGRVAKSVASKHIQKVFEER</sequence>
<keyword evidence="2" id="KW-1185">Reference proteome</keyword>